<dbReference type="EMBL" id="MU167306">
    <property type="protein sequence ID" value="KAG0143963.1"/>
    <property type="molecule type" value="Genomic_DNA"/>
</dbReference>
<keyword evidence="3" id="KW-1185">Reference proteome</keyword>
<name>A0A9P6TAU6_9BASI</name>
<evidence type="ECO:0008006" key="4">
    <source>
        <dbReference type="Google" id="ProtNLM"/>
    </source>
</evidence>
<reference evidence="2" key="1">
    <citation type="submission" date="2013-11" db="EMBL/GenBank/DDBJ databases">
        <title>Genome sequence of the fusiform rust pathogen reveals effectors for host alternation and coevolution with pine.</title>
        <authorList>
            <consortium name="DOE Joint Genome Institute"/>
            <person name="Smith K."/>
            <person name="Pendleton A."/>
            <person name="Kubisiak T."/>
            <person name="Anderson C."/>
            <person name="Salamov A."/>
            <person name="Aerts A."/>
            <person name="Riley R."/>
            <person name="Clum A."/>
            <person name="Lindquist E."/>
            <person name="Ence D."/>
            <person name="Campbell M."/>
            <person name="Kronenberg Z."/>
            <person name="Feau N."/>
            <person name="Dhillon B."/>
            <person name="Hamelin R."/>
            <person name="Burleigh J."/>
            <person name="Smith J."/>
            <person name="Yandell M."/>
            <person name="Nelson C."/>
            <person name="Grigoriev I."/>
            <person name="Davis J."/>
        </authorList>
    </citation>
    <scope>NUCLEOTIDE SEQUENCE</scope>
    <source>
        <strain evidence="2">G11</strain>
    </source>
</reference>
<evidence type="ECO:0000256" key="1">
    <source>
        <dbReference type="SAM" id="SignalP"/>
    </source>
</evidence>
<accession>A0A9P6TAU6</accession>
<gene>
    <name evidence="2" type="ORF">CROQUDRAFT_48065</name>
</gene>
<organism evidence="2 3">
    <name type="scientific">Cronartium quercuum f. sp. fusiforme G11</name>
    <dbReference type="NCBI Taxonomy" id="708437"/>
    <lineage>
        <taxon>Eukaryota</taxon>
        <taxon>Fungi</taxon>
        <taxon>Dikarya</taxon>
        <taxon>Basidiomycota</taxon>
        <taxon>Pucciniomycotina</taxon>
        <taxon>Pucciniomycetes</taxon>
        <taxon>Pucciniales</taxon>
        <taxon>Coleosporiaceae</taxon>
        <taxon>Cronartium</taxon>
    </lineage>
</organism>
<comment type="caution">
    <text evidence="2">The sequence shown here is derived from an EMBL/GenBank/DDBJ whole genome shotgun (WGS) entry which is preliminary data.</text>
</comment>
<keyword evidence="1" id="KW-0732">Signal</keyword>
<evidence type="ECO:0000313" key="3">
    <source>
        <dbReference type="Proteomes" id="UP000886653"/>
    </source>
</evidence>
<dbReference type="OrthoDB" id="4825549at2759"/>
<feature type="signal peptide" evidence="1">
    <location>
        <begin position="1"/>
        <end position="20"/>
    </location>
</feature>
<proteinExistence type="predicted"/>
<sequence>METFKTLLILSFALFSYVHGACYTSGVSWGNNQERTALNASLPLICRQLTGNFPAGSSSTRCIKGGGAGNKYDFSWRNISPKPQSLTMKVCMSAVMKDVKSCPRGAYNQNSIWWWTSVPPSYYPVLPDLTCLSIHLFLRF</sequence>
<protein>
    <recommendedName>
        <fullName evidence="4">Secreted protein</fullName>
    </recommendedName>
</protein>
<dbReference type="AlphaFoldDB" id="A0A9P6TAU6"/>
<dbReference type="Proteomes" id="UP000886653">
    <property type="component" value="Unassembled WGS sequence"/>
</dbReference>
<feature type="chain" id="PRO_5040327682" description="Secreted protein" evidence="1">
    <location>
        <begin position="21"/>
        <end position="140"/>
    </location>
</feature>
<evidence type="ECO:0000313" key="2">
    <source>
        <dbReference type="EMBL" id="KAG0143963.1"/>
    </source>
</evidence>